<name>A0A9C7UPK6_9RHOD</name>
<sequence>MICKAFFKTLFVLFCRASSLILFCYAVFNFLDFPDAWRKIPHSVVQNHLLETTEQLRALCSSVEENSNTQLELALIRQQELTQQALQRNLSTPLLIYTQSSSGWGNNILGLISTLLLAMVTNRALFVHFHPIKLENLIQDKWGIFPDVSLLATSRNTSLEYLMKNQAYSIHASEHDQIWLPFTKQMERAYMNILRLHTDFRYSNIVLQSNQFFAPLLYIRKDYNYQLCRILGNRPFYSIANKVLQFTPEIQRAATAFMQEMKFHEKRVIGMQVRIRNNAPRWKKLNTLDRLRATVQCAANVALQQTSFKPVVLLVATDDTEVLKYIRKLTSLDLFIFDSERADNYFFNDSVELRTAKHAFVDILLLSRTEQMVSSWGSTFGYLAHGISGRPPFSVDLHGRCSRMLSSEPEMHHFYRIDNLRLTRKPYSSSIIEWMNMNRKARVLP</sequence>
<comment type="caution">
    <text evidence="7">The sequence shown here is derived from an EMBL/GenBank/DDBJ whole genome shotgun (WGS) entry which is preliminary data.</text>
</comment>
<keyword evidence="6" id="KW-0812">Transmembrane</keyword>
<feature type="transmembrane region" description="Helical" evidence="6">
    <location>
        <begin position="7"/>
        <end position="28"/>
    </location>
</feature>
<dbReference type="OrthoDB" id="428346at2759"/>
<keyword evidence="5" id="KW-0961">Cell wall biogenesis/degradation</keyword>
<reference evidence="7" key="1">
    <citation type="journal article" date="2022" name="Proc. Natl. Acad. Sci. U.S.A.">
        <title>Life cycle and functional genomics of the unicellular red alga Galdieria for elucidating algal and plant evolution and industrial use.</title>
        <authorList>
            <person name="Hirooka S."/>
            <person name="Itabashi T."/>
            <person name="Ichinose T.M."/>
            <person name="Onuma R."/>
            <person name="Fujiwara T."/>
            <person name="Yamashita S."/>
            <person name="Jong L.W."/>
            <person name="Tomita R."/>
            <person name="Iwane A.H."/>
            <person name="Miyagishima S.Y."/>
        </authorList>
    </citation>
    <scope>NUCLEOTIDE SEQUENCE</scope>
    <source>
        <strain evidence="7">NBRC 102759</strain>
    </source>
</reference>
<keyword evidence="4" id="KW-0325">Glycoprotein</keyword>
<keyword evidence="6" id="KW-1133">Transmembrane helix</keyword>
<dbReference type="PANTHER" id="PTHR31889">
    <property type="entry name" value="FUCOSYLTRANSFERASE 2-RELATED"/>
    <property type="match status" value="1"/>
</dbReference>
<keyword evidence="2" id="KW-0328">Glycosyltransferase</keyword>
<proteinExistence type="inferred from homology"/>
<dbReference type="GO" id="GO:0016020">
    <property type="term" value="C:membrane"/>
    <property type="evidence" value="ECO:0007669"/>
    <property type="project" value="InterPro"/>
</dbReference>
<keyword evidence="3" id="KW-0808">Transferase</keyword>
<evidence type="ECO:0000256" key="2">
    <source>
        <dbReference type="ARBA" id="ARBA00022676"/>
    </source>
</evidence>
<gene>
    <name evidence="7" type="ORF">GpartN1_g2388.t1</name>
</gene>
<evidence type="ECO:0000313" key="7">
    <source>
        <dbReference type="EMBL" id="GJQ10597.1"/>
    </source>
</evidence>
<keyword evidence="6" id="KW-0472">Membrane</keyword>
<dbReference type="EMBL" id="BQMJ01000017">
    <property type="protein sequence ID" value="GJQ10597.1"/>
    <property type="molecule type" value="Genomic_DNA"/>
</dbReference>
<comment type="similarity">
    <text evidence="1">Belongs to the glycosyltransferase 37 family.</text>
</comment>
<dbReference type="GO" id="GO:0071555">
    <property type="term" value="P:cell wall organization"/>
    <property type="evidence" value="ECO:0007669"/>
    <property type="project" value="UniProtKB-KW"/>
</dbReference>
<keyword evidence="8" id="KW-1185">Reference proteome</keyword>
<evidence type="ECO:0000313" key="8">
    <source>
        <dbReference type="Proteomes" id="UP001061958"/>
    </source>
</evidence>
<evidence type="ECO:0000256" key="1">
    <source>
        <dbReference type="ARBA" id="ARBA00010481"/>
    </source>
</evidence>
<evidence type="ECO:0000256" key="4">
    <source>
        <dbReference type="ARBA" id="ARBA00023180"/>
    </source>
</evidence>
<dbReference type="AlphaFoldDB" id="A0A9C7UPK6"/>
<protein>
    <recommendedName>
        <fullName evidence="9">Fucosyltransferase</fullName>
    </recommendedName>
</protein>
<dbReference type="GO" id="GO:0009969">
    <property type="term" value="P:xyloglucan biosynthetic process"/>
    <property type="evidence" value="ECO:0007669"/>
    <property type="project" value="TreeGrafter"/>
</dbReference>
<evidence type="ECO:0000256" key="3">
    <source>
        <dbReference type="ARBA" id="ARBA00022679"/>
    </source>
</evidence>
<dbReference type="Gene3D" id="3.40.50.11350">
    <property type="match status" value="1"/>
</dbReference>
<dbReference type="GO" id="GO:0042546">
    <property type="term" value="P:cell wall biogenesis"/>
    <property type="evidence" value="ECO:0007669"/>
    <property type="project" value="InterPro"/>
</dbReference>
<organism evidence="7 8">
    <name type="scientific">Galdieria partita</name>
    <dbReference type="NCBI Taxonomy" id="83374"/>
    <lineage>
        <taxon>Eukaryota</taxon>
        <taxon>Rhodophyta</taxon>
        <taxon>Bangiophyceae</taxon>
        <taxon>Galdieriales</taxon>
        <taxon>Galdieriaceae</taxon>
        <taxon>Galdieria</taxon>
    </lineage>
</organism>
<dbReference type="GO" id="GO:0005794">
    <property type="term" value="C:Golgi apparatus"/>
    <property type="evidence" value="ECO:0007669"/>
    <property type="project" value="TreeGrafter"/>
</dbReference>
<dbReference type="Proteomes" id="UP001061958">
    <property type="component" value="Unassembled WGS sequence"/>
</dbReference>
<evidence type="ECO:0008006" key="9">
    <source>
        <dbReference type="Google" id="ProtNLM"/>
    </source>
</evidence>
<evidence type="ECO:0000256" key="5">
    <source>
        <dbReference type="ARBA" id="ARBA00023316"/>
    </source>
</evidence>
<evidence type="ECO:0000256" key="6">
    <source>
        <dbReference type="SAM" id="Phobius"/>
    </source>
</evidence>
<reference evidence="7" key="2">
    <citation type="submission" date="2022-01" db="EMBL/GenBank/DDBJ databases">
        <authorList>
            <person name="Hirooka S."/>
            <person name="Miyagishima S.Y."/>
        </authorList>
    </citation>
    <scope>NUCLEOTIDE SEQUENCE</scope>
    <source>
        <strain evidence="7">NBRC 102759</strain>
    </source>
</reference>
<dbReference type="InterPro" id="IPR004938">
    <property type="entry name" value="XG_FTase"/>
</dbReference>
<dbReference type="GO" id="GO:0008107">
    <property type="term" value="F:galactoside 2-alpha-L-fucosyltransferase activity"/>
    <property type="evidence" value="ECO:0007669"/>
    <property type="project" value="InterPro"/>
</dbReference>
<dbReference type="PANTHER" id="PTHR31889:SF2">
    <property type="entry name" value="FUCOSYLTRANSFERASE 3"/>
    <property type="match status" value="1"/>
</dbReference>
<accession>A0A9C7UPK6</accession>